<dbReference type="Gene3D" id="3.30.70.270">
    <property type="match status" value="1"/>
</dbReference>
<name>A0A5C5WF48_9BACT</name>
<dbReference type="GO" id="GO:0052621">
    <property type="term" value="F:diguanylate cyclase activity"/>
    <property type="evidence" value="ECO:0007669"/>
    <property type="project" value="UniProtKB-EC"/>
</dbReference>
<dbReference type="CDD" id="cd01949">
    <property type="entry name" value="GGDEF"/>
    <property type="match status" value="1"/>
</dbReference>
<accession>A0A5C5WF48</accession>
<dbReference type="InterPro" id="IPR000160">
    <property type="entry name" value="GGDEF_dom"/>
</dbReference>
<dbReference type="EMBL" id="SJPH01000001">
    <property type="protein sequence ID" value="TWT48719.1"/>
    <property type="molecule type" value="Genomic_DNA"/>
</dbReference>
<dbReference type="NCBIfam" id="TIGR00254">
    <property type="entry name" value="GGDEF"/>
    <property type="match status" value="1"/>
</dbReference>
<keyword evidence="3" id="KW-1185">Reference proteome</keyword>
<proteinExistence type="predicted"/>
<dbReference type="OrthoDB" id="9762141at2"/>
<organism evidence="2 3">
    <name type="scientific">Botrimarina hoheduenensis</name>
    <dbReference type="NCBI Taxonomy" id="2528000"/>
    <lineage>
        <taxon>Bacteria</taxon>
        <taxon>Pseudomonadati</taxon>
        <taxon>Planctomycetota</taxon>
        <taxon>Planctomycetia</taxon>
        <taxon>Pirellulales</taxon>
        <taxon>Lacipirellulaceae</taxon>
        <taxon>Botrimarina</taxon>
    </lineage>
</organism>
<comment type="caution">
    <text evidence="2">The sequence shown here is derived from an EMBL/GenBank/DDBJ whole genome shotgun (WGS) entry which is preliminary data.</text>
</comment>
<dbReference type="InterPro" id="IPR052163">
    <property type="entry name" value="DGC-Regulatory_Protein"/>
</dbReference>
<dbReference type="InterPro" id="IPR043128">
    <property type="entry name" value="Rev_trsase/Diguanyl_cyclase"/>
</dbReference>
<evidence type="ECO:0000259" key="1">
    <source>
        <dbReference type="PROSITE" id="PS50887"/>
    </source>
</evidence>
<dbReference type="RefSeq" id="WP_146570992.1">
    <property type="nucleotide sequence ID" value="NZ_SJPH01000001.1"/>
</dbReference>
<gene>
    <name evidence="2" type="primary">yegE</name>
    <name evidence="2" type="ORF">Pla111_04940</name>
</gene>
<keyword evidence="2" id="KW-0548">Nucleotidyltransferase</keyword>
<evidence type="ECO:0000313" key="3">
    <source>
        <dbReference type="Proteomes" id="UP000318995"/>
    </source>
</evidence>
<dbReference type="Proteomes" id="UP000318995">
    <property type="component" value="Unassembled WGS sequence"/>
</dbReference>
<dbReference type="PANTHER" id="PTHR46663:SF4">
    <property type="entry name" value="DIGUANYLATE CYCLASE DGCT-RELATED"/>
    <property type="match status" value="1"/>
</dbReference>
<sequence>MDPLSLAAHPPRPIPLALLLPTGAIAWANEVFTQLPTASQVRLCQAIPLTRVLEPFALPPENGWSFRAEPIHTPGVRAPDLRLTECGTLWLLCGLPVVSRATLAESNDPVTGLAPRAVMDECLAEWTGPNGPACFALVFIDVDDFKGVNDRFGHQQGDATLREIAQRLQATVRSDDVVARFGGDEFVLLLRGIEPGGGWRKLKKRLIARLNEPFETEGNAYHSPGSLGVAFFNRSDPRTATELIAVADRAMYADKPAR</sequence>
<dbReference type="AlphaFoldDB" id="A0A5C5WF48"/>
<reference evidence="2 3" key="1">
    <citation type="submission" date="2019-02" db="EMBL/GenBank/DDBJ databases">
        <title>Deep-cultivation of Planctomycetes and their phenomic and genomic characterization uncovers novel biology.</title>
        <authorList>
            <person name="Wiegand S."/>
            <person name="Jogler M."/>
            <person name="Boedeker C."/>
            <person name="Pinto D."/>
            <person name="Vollmers J."/>
            <person name="Rivas-Marin E."/>
            <person name="Kohn T."/>
            <person name="Peeters S.H."/>
            <person name="Heuer A."/>
            <person name="Rast P."/>
            <person name="Oberbeckmann S."/>
            <person name="Bunk B."/>
            <person name="Jeske O."/>
            <person name="Meyerdierks A."/>
            <person name="Storesund J.E."/>
            <person name="Kallscheuer N."/>
            <person name="Luecker S."/>
            <person name="Lage O.M."/>
            <person name="Pohl T."/>
            <person name="Merkel B.J."/>
            <person name="Hornburger P."/>
            <person name="Mueller R.-W."/>
            <person name="Bruemmer F."/>
            <person name="Labrenz M."/>
            <person name="Spormann A.M."/>
            <person name="Op Den Camp H."/>
            <person name="Overmann J."/>
            <person name="Amann R."/>
            <person name="Jetten M.S.M."/>
            <person name="Mascher T."/>
            <person name="Medema M.H."/>
            <person name="Devos D.P."/>
            <person name="Kaster A.-K."/>
            <person name="Ovreas L."/>
            <person name="Rohde M."/>
            <person name="Galperin M.Y."/>
            <person name="Jogler C."/>
        </authorList>
    </citation>
    <scope>NUCLEOTIDE SEQUENCE [LARGE SCALE GENOMIC DNA]</scope>
    <source>
        <strain evidence="2 3">Pla111</strain>
    </source>
</reference>
<dbReference type="SMART" id="SM00267">
    <property type="entry name" value="GGDEF"/>
    <property type="match status" value="1"/>
</dbReference>
<evidence type="ECO:0000313" key="2">
    <source>
        <dbReference type="EMBL" id="TWT48719.1"/>
    </source>
</evidence>
<dbReference type="EC" id="2.7.7.65" evidence="2"/>
<keyword evidence="2" id="KW-0808">Transferase</keyword>
<dbReference type="PANTHER" id="PTHR46663">
    <property type="entry name" value="DIGUANYLATE CYCLASE DGCT-RELATED"/>
    <property type="match status" value="1"/>
</dbReference>
<dbReference type="PROSITE" id="PS50887">
    <property type="entry name" value="GGDEF"/>
    <property type="match status" value="1"/>
</dbReference>
<dbReference type="SUPFAM" id="SSF55073">
    <property type="entry name" value="Nucleotide cyclase"/>
    <property type="match status" value="1"/>
</dbReference>
<feature type="domain" description="GGDEF" evidence="1">
    <location>
        <begin position="133"/>
        <end position="258"/>
    </location>
</feature>
<dbReference type="InterPro" id="IPR029787">
    <property type="entry name" value="Nucleotide_cyclase"/>
</dbReference>
<dbReference type="Pfam" id="PF00990">
    <property type="entry name" value="GGDEF"/>
    <property type="match status" value="1"/>
</dbReference>
<protein>
    <submittedName>
        <fullName evidence="2">Putative diguanylate cyclase YegE</fullName>
        <ecNumber evidence="2">2.7.7.65</ecNumber>
    </submittedName>
</protein>